<accession>A0ACB7X8P2</accession>
<protein>
    <submittedName>
        <fullName evidence="1">Uncharacterized protein</fullName>
    </submittedName>
</protein>
<gene>
    <name evidence="1" type="ORF">Vadar_009488</name>
</gene>
<evidence type="ECO:0000313" key="2">
    <source>
        <dbReference type="Proteomes" id="UP000828048"/>
    </source>
</evidence>
<keyword evidence="2" id="KW-1185">Reference proteome</keyword>
<sequence length="120" mass="13352">MKEDILTFILDISINDSFYFPKQTFILERRTGYSRNDVGLRPGGIVMQGDLEIGSFACDMSLKPANEAGGSWTSFNLMKTSFTARCSRIVEMTKWTQDQTASVGDSLMAFPTSSSKTLSR</sequence>
<evidence type="ECO:0000313" key="1">
    <source>
        <dbReference type="EMBL" id="KAH7837097.1"/>
    </source>
</evidence>
<dbReference type="EMBL" id="CM037156">
    <property type="protein sequence ID" value="KAH7837097.1"/>
    <property type="molecule type" value="Genomic_DNA"/>
</dbReference>
<comment type="caution">
    <text evidence="1">The sequence shown here is derived from an EMBL/GenBank/DDBJ whole genome shotgun (WGS) entry which is preliminary data.</text>
</comment>
<organism evidence="1 2">
    <name type="scientific">Vaccinium darrowii</name>
    <dbReference type="NCBI Taxonomy" id="229202"/>
    <lineage>
        <taxon>Eukaryota</taxon>
        <taxon>Viridiplantae</taxon>
        <taxon>Streptophyta</taxon>
        <taxon>Embryophyta</taxon>
        <taxon>Tracheophyta</taxon>
        <taxon>Spermatophyta</taxon>
        <taxon>Magnoliopsida</taxon>
        <taxon>eudicotyledons</taxon>
        <taxon>Gunneridae</taxon>
        <taxon>Pentapetalae</taxon>
        <taxon>asterids</taxon>
        <taxon>Ericales</taxon>
        <taxon>Ericaceae</taxon>
        <taxon>Vaccinioideae</taxon>
        <taxon>Vaccinieae</taxon>
        <taxon>Vaccinium</taxon>
    </lineage>
</organism>
<proteinExistence type="predicted"/>
<name>A0ACB7X8P2_9ERIC</name>
<reference evidence="1 2" key="1">
    <citation type="journal article" date="2021" name="Hortic Res">
        <title>High-quality reference genome and annotation aids understanding of berry development for evergreen blueberry (Vaccinium darrowii).</title>
        <authorList>
            <person name="Yu J."/>
            <person name="Hulse-Kemp A.M."/>
            <person name="Babiker E."/>
            <person name="Staton M."/>
        </authorList>
    </citation>
    <scope>NUCLEOTIDE SEQUENCE [LARGE SCALE GENOMIC DNA]</scope>
    <source>
        <strain evidence="2">cv. NJ 8807/NJ 8810</strain>
        <tissue evidence="1">Young leaf</tissue>
    </source>
</reference>
<dbReference type="Proteomes" id="UP000828048">
    <property type="component" value="Chromosome 6"/>
</dbReference>